<keyword evidence="3" id="KW-1185">Reference proteome</keyword>
<feature type="transmembrane region" description="Helical" evidence="1">
    <location>
        <begin position="21"/>
        <end position="37"/>
    </location>
</feature>
<keyword evidence="1" id="KW-1133">Transmembrane helix</keyword>
<evidence type="ECO:0000313" key="2">
    <source>
        <dbReference type="EMBL" id="GFZ91906.1"/>
    </source>
</evidence>
<accession>A0A8J2XHZ2</accession>
<keyword evidence="1" id="KW-0472">Membrane</keyword>
<evidence type="ECO:0000313" key="3">
    <source>
        <dbReference type="Proteomes" id="UP000602050"/>
    </source>
</evidence>
<sequence length="67" mass="7511">MSTMTLYADRDSVIHNHVSPLTKVLYVVVSIAITYIYPDLLFVLLVTLFSGLMLTLGKLSWLLTIPV</sequence>
<evidence type="ECO:0000256" key="1">
    <source>
        <dbReference type="SAM" id="Phobius"/>
    </source>
</evidence>
<dbReference type="EMBL" id="BMEV01000124">
    <property type="protein sequence ID" value="GFZ91906.1"/>
    <property type="molecule type" value="Genomic_DNA"/>
</dbReference>
<protein>
    <submittedName>
        <fullName evidence="2">Uncharacterized protein</fullName>
    </submittedName>
</protein>
<proteinExistence type="predicted"/>
<reference evidence="2" key="1">
    <citation type="journal article" date="2014" name="Int. J. Syst. Evol. Microbiol.">
        <title>Complete genome sequence of Corynebacterium casei LMG S-19264T (=DSM 44701T), isolated from a smear-ripened cheese.</title>
        <authorList>
            <consortium name="US DOE Joint Genome Institute (JGI-PGF)"/>
            <person name="Walter F."/>
            <person name="Albersmeier A."/>
            <person name="Kalinowski J."/>
            <person name="Ruckert C."/>
        </authorList>
    </citation>
    <scope>NUCLEOTIDE SEQUENCE</scope>
    <source>
        <strain evidence="2">CGMCC 1.12360</strain>
    </source>
</reference>
<comment type="caution">
    <text evidence="2">The sequence shown here is derived from an EMBL/GenBank/DDBJ whole genome shotgun (WGS) entry which is preliminary data.</text>
</comment>
<keyword evidence="1" id="KW-0812">Transmembrane</keyword>
<feature type="transmembrane region" description="Helical" evidence="1">
    <location>
        <begin position="43"/>
        <end position="63"/>
    </location>
</feature>
<name>A0A8J2XHZ2_9BACI</name>
<dbReference type="Proteomes" id="UP000602050">
    <property type="component" value="Unassembled WGS sequence"/>
</dbReference>
<dbReference type="AlphaFoldDB" id="A0A8J2XHZ2"/>
<reference evidence="2" key="2">
    <citation type="submission" date="2020-09" db="EMBL/GenBank/DDBJ databases">
        <authorList>
            <person name="Sun Q."/>
            <person name="Zhou Y."/>
        </authorList>
    </citation>
    <scope>NUCLEOTIDE SEQUENCE</scope>
    <source>
        <strain evidence="2">CGMCC 1.12360</strain>
    </source>
</reference>
<gene>
    <name evidence="2" type="ORF">GCM10010978_32830</name>
</gene>
<organism evidence="2 3">
    <name type="scientific">Compostibacillus humi</name>
    <dbReference type="NCBI Taxonomy" id="1245525"/>
    <lineage>
        <taxon>Bacteria</taxon>
        <taxon>Bacillati</taxon>
        <taxon>Bacillota</taxon>
        <taxon>Bacilli</taxon>
        <taxon>Bacillales</taxon>
        <taxon>Bacillaceae</taxon>
        <taxon>Compostibacillus</taxon>
    </lineage>
</organism>